<dbReference type="EMBL" id="BQOB01000001">
    <property type="protein sequence ID" value="GKH83079.1"/>
    <property type="molecule type" value="Genomic_DNA"/>
</dbReference>
<comment type="caution">
    <text evidence="1">The sequence shown here is derived from an EMBL/GenBank/DDBJ whole genome shotgun (WGS) entry which is preliminary data.</text>
</comment>
<evidence type="ECO:0000313" key="2">
    <source>
        <dbReference type="Proteomes" id="UP001055104"/>
    </source>
</evidence>
<reference evidence="1" key="1">
    <citation type="submission" date="2022-01" db="EMBL/GenBank/DDBJ databases">
        <title>Novel bile acid biosynthetic pathways are enriched in the microbiome of centenarians.</title>
        <authorList>
            <person name="Sato Y."/>
            <person name="Atarashi K."/>
            <person name="Plichta R.D."/>
            <person name="Arai Y."/>
            <person name="Sasajima S."/>
            <person name="Kearney M.S."/>
            <person name="Suda W."/>
            <person name="Takeshita K."/>
            <person name="Sasaki T."/>
            <person name="Okamoto S."/>
            <person name="Skelly N.A."/>
            <person name="Okamura Y."/>
            <person name="Vlamakis H."/>
            <person name="Li Y."/>
            <person name="Tanoue T."/>
            <person name="Takei H."/>
            <person name="Nittono H."/>
            <person name="Narushima S."/>
            <person name="Irie J."/>
            <person name="Itoh H."/>
            <person name="Moriya K."/>
            <person name="Sugiura Y."/>
            <person name="Suematsu M."/>
            <person name="Moritoki N."/>
            <person name="Shibata S."/>
            <person name="Littman R.D."/>
            <person name="Fischbach A.M."/>
            <person name="Uwamino Y."/>
            <person name="Inoue T."/>
            <person name="Honda A."/>
            <person name="Hattori M."/>
            <person name="Murai T."/>
            <person name="Xavier J.R."/>
            <person name="Hirose N."/>
            <person name="Honda K."/>
        </authorList>
    </citation>
    <scope>NUCLEOTIDE SEQUENCE</scope>
    <source>
        <strain evidence="1">CE91-St7</strain>
    </source>
</reference>
<protein>
    <submittedName>
        <fullName evidence="1">Uncharacterized protein</fullName>
    </submittedName>
</protein>
<dbReference type="AlphaFoldDB" id="A0AA37KIA0"/>
<organism evidence="1 2">
    <name type="scientific">Phocaeicola dorei</name>
    <dbReference type="NCBI Taxonomy" id="357276"/>
    <lineage>
        <taxon>Bacteria</taxon>
        <taxon>Pseudomonadati</taxon>
        <taxon>Bacteroidota</taxon>
        <taxon>Bacteroidia</taxon>
        <taxon>Bacteroidales</taxon>
        <taxon>Bacteroidaceae</taxon>
        <taxon>Phocaeicola</taxon>
    </lineage>
</organism>
<accession>A0AA37KIA0</accession>
<dbReference type="KEGG" id="bdo:EL88_11270"/>
<dbReference type="RefSeq" id="WP_038609898.1">
    <property type="nucleotide sequence ID" value="NZ_BQOA01000001.1"/>
</dbReference>
<dbReference type="Proteomes" id="UP001055104">
    <property type="component" value="Unassembled WGS sequence"/>
</dbReference>
<gene>
    <name evidence="1" type="ORF">CE91St7_39630</name>
</gene>
<name>A0AA37KIA0_9BACT</name>
<evidence type="ECO:0000313" key="1">
    <source>
        <dbReference type="EMBL" id="GKH83079.1"/>
    </source>
</evidence>
<sequence>MATRPFIGLKRVWYGDVVKTVTTPETGYTVAELKALIATMTEVKNVHQDTWGYEESDPSVTDYINELTGQPYYRDVTQAAIPTVSFTLGEYSFEDKAALQGGKATDDGWERTDMTALVEKSIVAMTKTGNFIFMPKANIVGKGSFVEKNIGLGVSAVPLETGVEGLASEKWFDGDKVKLDEKTVKAK</sequence>
<proteinExistence type="predicted"/>